<comment type="caution">
    <text evidence="28">The sequence shown here is derived from an EMBL/GenBank/DDBJ whole genome shotgun (WGS) entry which is preliminary data.</text>
</comment>
<feature type="binding site" evidence="24">
    <location>
        <position position="209"/>
    </location>
    <ligand>
        <name>substrate</name>
        <note>ligand shared between homodimeric partners</note>
    </ligand>
</feature>
<evidence type="ECO:0000256" key="1">
    <source>
        <dbReference type="ARBA" id="ARBA00004496"/>
    </source>
</evidence>
<name>A0A6G1BBU1_CROCR</name>
<evidence type="ECO:0000313" key="29">
    <source>
        <dbReference type="Proteomes" id="UP000475037"/>
    </source>
</evidence>
<evidence type="ECO:0000256" key="26">
    <source>
        <dbReference type="PIRSR" id="PIRSR037242-4"/>
    </source>
</evidence>
<keyword evidence="10" id="KW-0482">Metalloprotease</keyword>
<dbReference type="GO" id="GO:0046872">
    <property type="term" value="F:metal ion binding"/>
    <property type="evidence" value="ECO:0007669"/>
    <property type="project" value="UniProtKB-KW"/>
</dbReference>
<evidence type="ECO:0000256" key="12">
    <source>
        <dbReference type="ARBA" id="ARBA00036421"/>
    </source>
</evidence>
<dbReference type="PROSITE" id="PS00759">
    <property type="entry name" value="ARGE_DAPE_CPG2_2"/>
    <property type="match status" value="1"/>
</dbReference>
<keyword evidence="9" id="KW-0378">Hydrolase</keyword>
<dbReference type="GO" id="GO:0005829">
    <property type="term" value="C:cytosol"/>
    <property type="evidence" value="ECO:0007669"/>
    <property type="project" value="TreeGrafter"/>
</dbReference>
<evidence type="ECO:0000256" key="4">
    <source>
        <dbReference type="ARBA" id="ARBA00022490"/>
    </source>
</evidence>
<dbReference type="GO" id="GO:0070573">
    <property type="term" value="F:metallodipeptidase activity"/>
    <property type="evidence" value="ECO:0007669"/>
    <property type="project" value="InterPro"/>
</dbReference>
<keyword evidence="4" id="KW-0963">Cytoplasm</keyword>
<evidence type="ECO:0000256" key="24">
    <source>
        <dbReference type="PIRSR" id="PIRSR037242-2"/>
    </source>
</evidence>
<feature type="site" description="Important for catalytic activity" evidence="26">
    <location>
        <position position="209"/>
    </location>
</feature>
<comment type="subcellular location">
    <subcellularLocation>
        <location evidence="1">Cytoplasm</location>
    </subcellularLocation>
</comment>
<protein>
    <recommendedName>
        <fullName evidence="14">Cytosolic non-specific dipeptidase</fullName>
        <ecNumber evidence="13">3.4.13.18</ecNumber>
    </recommendedName>
    <alternativeName>
        <fullName evidence="16">CNDP dipeptidase 2</fullName>
    </alternativeName>
    <alternativeName>
        <fullName evidence="15">Threonyl dipeptidase</fullName>
    </alternativeName>
</protein>
<dbReference type="FunFam" id="3.30.70.360:FF:000008">
    <property type="entry name" value="Cytosolic non-specific dipeptidase"/>
    <property type="match status" value="1"/>
</dbReference>
<feature type="non-terminal residue" evidence="28">
    <location>
        <position position="445"/>
    </location>
</feature>
<feature type="domain" description="Peptidase M20 dimerisation" evidence="27">
    <location>
        <begin position="189"/>
        <end position="340"/>
    </location>
</feature>
<evidence type="ECO:0000256" key="19">
    <source>
        <dbReference type="ARBA" id="ARBA00048777"/>
    </source>
</evidence>
<feature type="binding site" description="in other chain" evidence="24">
    <location>
        <position position="176"/>
    </location>
    <ligand>
        <name>substrate</name>
        <note>ligand shared between homodimeric partners</note>
    </ligand>
</feature>
<evidence type="ECO:0000256" key="14">
    <source>
        <dbReference type="ARBA" id="ARBA00041164"/>
    </source>
</evidence>
<evidence type="ECO:0000256" key="22">
    <source>
        <dbReference type="ARBA" id="ARBA00049394"/>
    </source>
</evidence>
<keyword evidence="7" id="KW-0645">Protease</keyword>
<dbReference type="EC" id="3.4.13.18" evidence="13"/>
<feature type="active site" description="Proton acceptor" evidence="23">
    <location>
        <position position="147"/>
    </location>
</feature>
<comment type="catalytic activity">
    <reaction evidence="20">
        <text>L-threonyl-L-serine + H2O = L-threonine + L-serine</text>
        <dbReference type="Rhea" id="RHEA:67364"/>
        <dbReference type="ChEBI" id="CHEBI:15377"/>
        <dbReference type="ChEBI" id="CHEBI:33384"/>
        <dbReference type="ChEBI" id="CHEBI:57926"/>
        <dbReference type="ChEBI" id="CHEBI:169954"/>
    </reaction>
    <physiologicalReaction direction="left-to-right" evidence="20">
        <dbReference type="Rhea" id="RHEA:67365"/>
    </physiologicalReaction>
</comment>
<evidence type="ECO:0000313" key="28">
    <source>
        <dbReference type="EMBL" id="KAF0885380.1"/>
    </source>
</evidence>
<dbReference type="Gene3D" id="3.40.630.10">
    <property type="entry name" value="Zn peptidases"/>
    <property type="match status" value="1"/>
</dbReference>
<feature type="binding site" evidence="25">
    <location>
        <position position="176"/>
    </location>
    <ligand>
        <name>Mn(2+)</name>
        <dbReference type="ChEBI" id="CHEBI:29035"/>
        <label>2</label>
    </ligand>
</feature>
<dbReference type="FunFam" id="3.40.630.10:FF:000014">
    <property type="entry name" value="Cytosolic non-specific dipeptidase"/>
    <property type="match status" value="1"/>
</dbReference>
<evidence type="ECO:0000256" key="15">
    <source>
        <dbReference type="ARBA" id="ARBA00041744"/>
    </source>
</evidence>
<dbReference type="InterPro" id="IPR051458">
    <property type="entry name" value="Cyt/Met_Dipeptidase"/>
</dbReference>
<evidence type="ECO:0000256" key="8">
    <source>
        <dbReference type="ARBA" id="ARBA00022723"/>
    </source>
</evidence>
<comment type="subunit">
    <text evidence="3">Homodimer.</text>
</comment>
<dbReference type="GO" id="GO:0006508">
    <property type="term" value="P:proteolysis"/>
    <property type="evidence" value="ECO:0007669"/>
    <property type="project" value="UniProtKB-KW"/>
</dbReference>
<feature type="binding site" evidence="25">
    <location>
        <position position="113"/>
    </location>
    <ligand>
        <name>Mn(2+)</name>
        <dbReference type="ChEBI" id="CHEBI:29035"/>
        <label>1</label>
    </ligand>
</feature>
<evidence type="ECO:0000256" key="6">
    <source>
        <dbReference type="ARBA" id="ARBA00022645"/>
    </source>
</evidence>
<evidence type="ECO:0000256" key="16">
    <source>
        <dbReference type="ARBA" id="ARBA00042010"/>
    </source>
</evidence>
<dbReference type="PANTHER" id="PTHR43270">
    <property type="entry name" value="BETA-ALA-HIS DIPEPTIDASE"/>
    <property type="match status" value="1"/>
</dbReference>
<keyword evidence="8 25" id="KW-0479">Metal-binding</keyword>
<evidence type="ECO:0000256" key="7">
    <source>
        <dbReference type="ARBA" id="ARBA00022670"/>
    </source>
</evidence>
<sequence length="445" mass="49036">QKLAEWVAIQSVSAWPEKRGEIRRMLELAAADIKQLGGSVELVDIGKQKLPDGSEIPLPPILLGKLGSDPQKKTVCIYGHLDVQPAALEDGWDSEPFTLVERDGKLYGRGATDDKGPVAGWLNALEAFQKTNQEIPVNVRFCLEGMEESGSEGLDELIFSRKDTFFKDVDFVCISDNYWLGKKKPCITYGLRGICYFFIEVECSDRDLHSGVYGGSVHEAMTDLILLMGSLVDKKGKILIPGIGEAVAPVTEEELELYNNIDFDLAEYAKDVGAETLLHGCKKDILMHRWRYPSLSLHGIEGAFSGSGAKTVIPRKVVGKFSIRLVPNMTPEVVSEQAREGAGRREGLVTSYLTKKFAELHSPNKFKVYMGHGGKPWVSDFNHPHYMAGRRALKTVFGVEPDLTREGGSIPVTLTFQEATGKNVMLLPVGSADDGAHSQNEKLNR</sequence>
<evidence type="ECO:0000256" key="18">
    <source>
        <dbReference type="ARBA" id="ARBA00048269"/>
    </source>
</evidence>
<evidence type="ECO:0000256" key="5">
    <source>
        <dbReference type="ARBA" id="ARBA00022553"/>
    </source>
</evidence>
<keyword evidence="29" id="KW-1185">Reference proteome</keyword>
<dbReference type="CDD" id="cd05676">
    <property type="entry name" value="M20_dipept_like_CNDP"/>
    <property type="match status" value="1"/>
</dbReference>
<feature type="binding site" description="in other chain" evidence="24">
    <location>
        <position position="437"/>
    </location>
    <ligand>
        <name>substrate</name>
        <note>ligand shared between homodimeric partners</note>
    </ligand>
</feature>
<comment type="catalytic activity">
    <reaction evidence="22">
        <text>L-threonyl-L-threonine + H2O = 2 L-threonine</text>
        <dbReference type="Rhea" id="RHEA:67360"/>
        <dbReference type="ChEBI" id="CHEBI:15377"/>
        <dbReference type="ChEBI" id="CHEBI:57926"/>
        <dbReference type="ChEBI" id="CHEBI:169953"/>
    </reaction>
    <physiologicalReaction direction="left-to-right" evidence="22">
        <dbReference type="Rhea" id="RHEA:67361"/>
    </physiologicalReaction>
</comment>
<evidence type="ECO:0000259" key="27">
    <source>
        <dbReference type="Pfam" id="PF07687"/>
    </source>
</evidence>
<feature type="binding site" description="in other chain" evidence="24">
    <location>
        <position position="409"/>
    </location>
    <ligand>
        <name>substrate</name>
        <note>ligand shared between homodimeric partners</note>
    </ligand>
</feature>
<dbReference type="Pfam" id="PF07687">
    <property type="entry name" value="M20_dimer"/>
    <property type="match status" value="1"/>
</dbReference>
<feature type="active site" evidence="23">
    <location>
        <position position="82"/>
    </location>
</feature>
<feature type="non-terminal residue" evidence="28">
    <location>
        <position position="1"/>
    </location>
</feature>
<evidence type="ECO:0000256" key="11">
    <source>
        <dbReference type="ARBA" id="ARBA00023211"/>
    </source>
</evidence>
<dbReference type="EMBL" id="VOAJ01001055">
    <property type="protein sequence ID" value="KAF0885380.1"/>
    <property type="molecule type" value="Genomic_DNA"/>
</dbReference>
<evidence type="ECO:0000256" key="10">
    <source>
        <dbReference type="ARBA" id="ARBA00023049"/>
    </source>
</evidence>
<evidence type="ECO:0000256" key="3">
    <source>
        <dbReference type="ARBA" id="ARBA00011738"/>
    </source>
</evidence>
<feature type="binding site" evidence="25">
    <location>
        <position position="437"/>
    </location>
    <ligand>
        <name>Mn(2+)</name>
        <dbReference type="ChEBI" id="CHEBI:29035"/>
        <label>1</label>
    </ligand>
</feature>
<dbReference type="PANTHER" id="PTHR43270:SF11">
    <property type="entry name" value="CYTOSOLIC NON-SPECIFIC DIPEPTIDASE"/>
    <property type="match status" value="1"/>
</dbReference>
<comment type="similarity">
    <text evidence="2">Belongs to the peptidase M20A family.</text>
</comment>
<comment type="catalytic activity">
    <reaction evidence="18">
        <text>L-seryl-L-threonine + H2O = L-threonine + L-serine</text>
        <dbReference type="Rhea" id="RHEA:67372"/>
        <dbReference type="ChEBI" id="CHEBI:15377"/>
        <dbReference type="ChEBI" id="CHEBI:33384"/>
        <dbReference type="ChEBI" id="CHEBI:57926"/>
        <dbReference type="ChEBI" id="CHEBI:169955"/>
    </reaction>
    <physiologicalReaction direction="left-to-right" evidence="18">
        <dbReference type="Rhea" id="RHEA:67373"/>
    </physiologicalReaction>
</comment>
<comment type="cofactor">
    <cofactor evidence="25">
        <name>Mn(2+)</name>
        <dbReference type="ChEBI" id="CHEBI:29035"/>
    </cofactor>
    <text evidence="25">Binds 2 manganese ions per subunit.</text>
</comment>
<feature type="binding site" evidence="25">
    <location>
        <position position="148"/>
    </location>
    <ligand>
        <name>Mn(2+)</name>
        <dbReference type="ChEBI" id="CHEBI:29035"/>
        <label>1</label>
    </ligand>
</feature>
<dbReference type="PIRSF" id="PIRSF037242">
    <property type="entry name" value="CNDP_dipeptidase"/>
    <property type="match status" value="1"/>
</dbReference>
<proteinExistence type="inferred from homology"/>
<keyword evidence="6" id="KW-0121">Carboxypeptidase</keyword>
<feature type="binding site" evidence="25">
    <location>
        <position position="113"/>
    </location>
    <ligand>
        <name>Mn(2+)</name>
        <dbReference type="ChEBI" id="CHEBI:29035"/>
        <label>2</label>
    </ligand>
</feature>
<comment type="catalytic activity">
    <reaction evidence="19">
        <text>(S)-lactate + L-phenylalanine = N-[(S)-lactoyl]-L-phenylalanine + H2O</text>
        <dbReference type="Rhea" id="RHEA:66724"/>
        <dbReference type="ChEBI" id="CHEBI:15377"/>
        <dbReference type="ChEBI" id="CHEBI:16651"/>
        <dbReference type="ChEBI" id="CHEBI:58095"/>
        <dbReference type="ChEBI" id="CHEBI:167456"/>
    </reaction>
    <physiologicalReaction direction="left-to-right" evidence="19">
        <dbReference type="Rhea" id="RHEA:66725"/>
    </physiologicalReaction>
    <physiologicalReaction direction="right-to-left" evidence="19">
        <dbReference type="Rhea" id="RHEA:66726"/>
    </physiologicalReaction>
</comment>
<dbReference type="InterPro" id="IPR002933">
    <property type="entry name" value="Peptidase_M20"/>
</dbReference>
<gene>
    <name evidence="28" type="primary">Cndp2</name>
    <name evidence="28" type="ORF">FOF47_R00003</name>
</gene>
<evidence type="ECO:0000256" key="25">
    <source>
        <dbReference type="PIRSR" id="PIRSR037242-3"/>
    </source>
</evidence>
<reference evidence="28 29" key="1">
    <citation type="submission" date="2019-11" db="EMBL/GenBank/DDBJ databases">
        <authorList>
            <person name="Yang C."/>
            <person name="Li F."/>
        </authorList>
    </citation>
    <scope>NUCLEOTIDE SEQUENCE [LARGE SCALE GENOMIC DNA]</scope>
    <source>
        <strain evidence="28">KB4526</strain>
        <tissue evidence="28">Muscle</tissue>
    </source>
</reference>
<evidence type="ECO:0000256" key="17">
    <source>
        <dbReference type="ARBA" id="ARBA00046206"/>
    </source>
</evidence>
<evidence type="ECO:0000256" key="2">
    <source>
        <dbReference type="ARBA" id="ARBA00006247"/>
    </source>
</evidence>
<evidence type="ECO:0000256" key="13">
    <source>
        <dbReference type="ARBA" id="ARBA00038976"/>
    </source>
</evidence>
<comment type="catalytic activity">
    <reaction evidence="12">
        <text>Hydrolysis of dipeptides, preferentially hydrophobic dipeptides including prolyl amino acids.</text>
        <dbReference type="EC" id="3.4.13.18"/>
    </reaction>
</comment>
<comment type="function">
    <text evidence="17">Catalyzes the peptide bond hydrolysis in dipeptides, displaying a non-redundant activity toward threonyl dipeptides. Mediates threonyl dipeptide catabolism in a tissue-specific way. Has high dipeptidase activity toward cysteinylglycine, an intermediate metabolite in glutathione metabolism. Metabolizes N-lactoyl-amino acids, both through hydrolysis to form lactic acid and amino acids, as well as through their formation by reverse proteolysis. Plays a role in the regulation of cell cycle arrest and apoptosis.</text>
</comment>
<dbReference type="Gene3D" id="3.30.70.360">
    <property type="match status" value="1"/>
</dbReference>
<keyword evidence="11 25" id="KW-0464">Manganese</keyword>
<accession>A0A6G1BBU1</accession>
<dbReference type="GO" id="GO:0004180">
    <property type="term" value="F:carboxypeptidase activity"/>
    <property type="evidence" value="ECO:0007669"/>
    <property type="project" value="UniProtKB-KW"/>
</dbReference>
<dbReference type="SUPFAM" id="SSF53187">
    <property type="entry name" value="Zn-dependent exopeptidases"/>
    <property type="match status" value="1"/>
</dbReference>
<organism evidence="28 29">
    <name type="scientific">Crocuta crocuta</name>
    <name type="common">Spotted hyena</name>
    <dbReference type="NCBI Taxonomy" id="9678"/>
    <lineage>
        <taxon>Eukaryota</taxon>
        <taxon>Metazoa</taxon>
        <taxon>Chordata</taxon>
        <taxon>Craniata</taxon>
        <taxon>Vertebrata</taxon>
        <taxon>Euteleostomi</taxon>
        <taxon>Mammalia</taxon>
        <taxon>Eutheria</taxon>
        <taxon>Laurasiatheria</taxon>
        <taxon>Carnivora</taxon>
        <taxon>Feliformia</taxon>
        <taxon>Hyaenidae</taxon>
        <taxon>Crocuta</taxon>
    </lineage>
</organism>
<evidence type="ECO:0000256" key="20">
    <source>
        <dbReference type="ARBA" id="ARBA00048962"/>
    </source>
</evidence>
<keyword evidence="5" id="KW-0597">Phosphoprotein</keyword>
<dbReference type="Pfam" id="PF01546">
    <property type="entry name" value="Peptidase_M20"/>
    <property type="match status" value="1"/>
</dbReference>
<feature type="binding site" description="in other chain" evidence="24">
    <location>
        <position position="324"/>
    </location>
    <ligand>
        <name>substrate</name>
        <note>ligand shared between homodimeric partners</note>
    </ligand>
</feature>
<feature type="binding site" evidence="25">
    <location>
        <position position="80"/>
    </location>
    <ligand>
        <name>Mn(2+)</name>
        <dbReference type="ChEBI" id="CHEBI:29035"/>
        <label>2</label>
    </ligand>
</feature>
<evidence type="ECO:0000256" key="21">
    <source>
        <dbReference type="ARBA" id="ARBA00049107"/>
    </source>
</evidence>
<evidence type="ECO:0000256" key="9">
    <source>
        <dbReference type="ARBA" id="ARBA00022801"/>
    </source>
</evidence>
<dbReference type="InterPro" id="IPR001261">
    <property type="entry name" value="ArgE/DapE_CS"/>
</dbReference>
<dbReference type="Proteomes" id="UP000475037">
    <property type="component" value="Unassembled WGS sequence"/>
</dbReference>
<evidence type="ECO:0000256" key="23">
    <source>
        <dbReference type="PIRSR" id="PIRSR037242-1"/>
    </source>
</evidence>
<dbReference type="AlphaFoldDB" id="A0A6G1BBU1"/>
<dbReference type="InterPro" id="IPR011650">
    <property type="entry name" value="Peptidase_M20_dimer"/>
</dbReference>
<feature type="binding site" evidence="24">
    <location>
        <position position="311"/>
    </location>
    <ligand>
        <name>substrate</name>
        <note>ligand shared between homodimeric partners</note>
    </ligand>
</feature>
<comment type="catalytic activity">
    <reaction evidence="21">
        <text>L-cysteinylglycine + H2O = L-cysteine + glycine</text>
        <dbReference type="Rhea" id="RHEA:28783"/>
        <dbReference type="ChEBI" id="CHEBI:15377"/>
        <dbReference type="ChEBI" id="CHEBI:35235"/>
        <dbReference type="ChEBI" id="CHEBI:57305"/>
        <dbReference type="ChEBI" id="CHEBI:61694"/>
    </reaction>
    <physiologicalReaction direction="left-to-right" evidence="21">
        <dbReference type="Rhea" id="RHEA:28784"/>
    </physiologicalReaction>
</comment>
<dbReference type="InterPro" id="IPR017153">
    <property type="entry name" value="CNDP/DUG1"/>
</dbReference>